<reference evidence="2 3" key="1">
    <citation type="submission" date="2018-03" db="EMBL/GenBank/DDBJ databases">
        <authorList>
            <person name="Keele B.F."/>
        </authorList>
    </citation>
    <scope>NUCLEOTIDE SEQUENCE [LARGE SCALE GENOMIC DNA]</scope>
    <source>
        <strain evidence="2 3">IB-3</strain>
    </source>
</reference>
<dbReference type="AlphaFoldDB" id="A0A2R7Z344"/>
<organism evidence="2 3">
    <name type="scientific">Nocardioides currus</name>
    <dbReference type="NCBI Taxonomy" id="2133958"/>
    <lineage>
        <taxon>Bacteria</taxon>
        <taxon>Bacillati</taxon>
        <taxon>Actinomycetota</taxon>
        <taxon>Actinomycetes</taxon>
        <taxon>Propionibacteriales</taxon>
        <taxon>Nocardioidaceae</taxon>
        <taxon>Nocardioides</taxon>
    </lineage>
</organism>
<keyword evidence="1" id="KW-0812">Transmembrane</keyword>
<proteinExistence type="predicted"/>
<gene>
    <name evidence="2" type="ORF">C7S10_04900</name>
</gene>
<evidence type="ECO:0000256" key="1">
    <source>
        <dbReference type="SAM" id="Phobius"/>
    </source>
</evidence>
<name>A0A2R7Z344_9ACTN</name>
<dbReference type="EMBL" id="PYXZ01000001">
    <property type="protein sequence ID" value="PUA83020.1"/>
    <property type="molecule type" value="Genomic_DNA"/>
</dbReference>
<dbReference type="Proteomes" id="UP000244867">
    <property type="component" value="Unassembled WGS sequence"/>
</dbReference>
<feature type="transmembrane region" description="Helical" evidence="1">
    <location>
        <begin position="138"/>
        <end position="160"/>
    </location>
</feature>
<keyword evidence="1" id="KW-0472">Membrane</keyword>
<accession>A0A2R7Z344</accession>
<sequence>MESMVSQLQSEATAKSLGDAVEGAALVATMAVDKTSVSVRATAPTIDAARESTQAFAAELSELYQSFVAELADRRLASVDAGIAALDGSTGAGQPNGPENASTLAELRVERESLTEIAGKTAPTPEVRQLSSSSNRGATAALLALAFGLLAAGVVAMSGLSTRRLRYRDDIDGVTGAGTLISEISRAHGNWGVGQVIDRLSARGPVTLIPVGARPADDLRESIVGEATSEVELGEPFARSAGSAALRGPVVLVVRLGQDKRSDLDLAHRAFSVADGPFAGVIAVTRDATKVR</sequence>
<evidence type="ECO:0000313" key="3">
    <source>
        <dbReference type="Proteomes" id="UP000244867"/>
    </source>
</evidence>
<keyword evidence="3" id="KW-1185">Reference proteome</keyword>
<protein>
    <submittedName>
        <fullName evidence="2">Uncharacterized protein</fullName>
    </submittedName>
</protein>
<evidence type="ECO:0000313" key="2">
    <source>
        <dbReference type="EMBL" id="PUA83020.1"/>
    </source>
</evidence>
<keyword evidence="1" id="KW-1133">Transmembrane helix</keyword>
<comment type="caution">
    <text evidence="2">The sequence shown here is derived from an EMBL/GenBank/DDBJ whole genome shotgun (WGS) entry which is preliminary data.</text>
</comment>